<dbReference type="SUPFAM" id="SSF54695">
    <property type="entry name" value="POZ domain"/>
    <property type="match status" value="1"/>
</dbReference>
<reference evidence="7 8" key="1">
    <citation type="journal article" date="2023" name="Plants (Basel)">
        <title>Bridging the Gap: Combining Genomics and Transcriptomics Approaches to Understand Stylosanthes scabra, an Orphan Legume from the Brazilian Caatinga.</title>
        <authorList>
            <person name="Ferreira-Neto J.R.C."/>
            <person name="da Silva M.D."/>
            <person name="Binneck E."/>
            <person name="de Melo N.F."/>
            <person name="da Silva R.H."/>
            <person name="de Melo A.L.T.M."/>
            <person name="Pandolfi V."/>
            <person name="Bustamante F.O."/>
            <person name="Brasileiro-Vidal A.C."/>
            <person name="Benko-Iseppon A.M."/>
        </authorList>
    </citation>
    <scope>NUCLEOTIDE SEQUENCE [LARGE SCALE GENOMIC DNA]</scope>
    <source>
        <tissue evidence="7">Leaves</tissue>
    </source>
</reference>
<dbReference type="InterPro" id="IPR016072">
    <property type="entry name" value="Skp1_comp_dimer"/>
</dbReference>
<sequence>MDSLKKITLWSSEKERFSVEEQVMVKHSEIIKNMIEDGSCNDEQSKIPLDSVDSKTLKKVIEYCKHHTHHEKDKEEDINAWNAEFLKVDPNTLYDLLMAANYLEIRSLLNLIYGTIKNMIKGKKIDEIRAVFNIKDHGFTPQEEEQNRKDYPHFY</sequence>
<comment type="function">
    <text evidence="4">Involved in ubiquitination and subsequent proteasomal degradation of target proteins. Together with CUL1, RBX1 and a F-box protein, it forms a SCF E3 ubiquitin ligase complex. The functional specificity of this complex depends on the type of F-box protein. In the SCF complex, it serves as an adapter that links the F-box protein to CUL1.</text>
</comment>
<comment type="similarity">
    <text evidence="2 4">Belongs to the SKP1 family.</text>
</comment>
<dbReference type="PANTHER" id="PTHR11165">
    <property type="entry name" value="SKP1"/>
    <property type="match status" value="1"/>
</dbReference>
<comment type="caution">
    <text evidence="7">The sequence shown here is derived from an EMBL/GenBank/DDBJ whole genome shotgun (WGS) entry which is preliminary data.</text>
</comment>
<accession>A0ABU6U5L4</accession>
<dbReference type="SMART" id="SM00512">
    <property type="entry name" value="Skp1"/>
    <property type="match status" value="1"/>
</dbReference>
<dbReference type="Pfam" id="PF01466">
    <property type="entry name" value="Skp1"/>
    <property type="match status" value="1"/>
</dbReference>
<name>A0ABU6U5L4_9FABA</name>
<protein>
    <recommendedName>
        <fullName evidence="4">SKP1-like protein</fullName>
    </recommendedName>
</protein>
<comment type="subunit">
    <text evidence="4">Part of a SCF (SKP1-cullin-F-box) protein ligase complex.</text>
</comment>
<evidence type="ECO:0000259" key="6">
    <source>
        <dbReference type="Pfam" id="PF03931"/>
    </source>
</evidence>
<keyword evidence="8" id="KW-1185">Reference proteome</keyword>
<comment type="pathway">
    <text evidence="1 4">Protein modification; protein ubiquitination.</text>
</comment>
<dbReference type="SUPFAM" id="SSF81382">
    <property type="entry name" value="Skp1 dimerisation domain-like"/>
    <property type="match status" value="1"/>
</dbReference>
<gene>
    <name evidence="7" type="ORF">PIB30_013861</name>
</gene>
<dbReference type="CDD" id="cd18322">
    <property type="entry name" value="BTB_POZ_SKP1"/>
    <property type="match status" value="1"/>
</dbReference>
<keyword evidence="3 4" id="KW-0833">Ubl conjugation pathway</keyword>
<evidence type="ECO:0000256" key="3">
    <source>
        <dbReference type="ARBA" id="ARBA00022786"/>
    </source>
</evidence>
<dbReference type="InterPro" id="IPR036296">
    <property type="entry name" value="SKP1-like_dim_sf"/>
</dbReference>
<dbReference type="Pfam" id="PF03931">
    <property type="entry name" value="Skp1_POZ"/>
    <property type="match status" value="1"/>
</dbReference>
<organism evidence="7 8">
    <name type="scientific">Stylosanthes scabra</name>
    <dbReference type="NCBI Taxonomy" id="79078"/>
    <lineage>
        <taxon>Eukaryota</taxon>
        <taxon>Viridiplantae</taxon>
        <taxon>Streptophyta</taxon>
        <taxon>Embryophyta</taxon>
        <taxon>Tracheophyta</taxon>
        <taxon>Spermatophyta</taxon>
        <taxon>Magnoliopsida</taxon>
        <taxon>eudicotyledons</taxon>
        <taxon>Gunneridae</taxon>
        <taxon>Pentapetalae</taxon>
        <taxon>rosids</taxon>
        <taxon>fabids</taxon>
        <taxon>Fabales</taxon>
        <taxon>Fabaceae</taxon>
        <taxon>Papilionoideae</taxon>
        <taxon>50 kb inversion clade</taxon>
        <taxon>dalbergioids sensu lato</taxon>
        <taxon>Dalbergieae</taxon>
        <taxon>Pterocarpus clade</taxon>
        <taxon>Stylosanthes</taxon>
    </lineage>
</organism>
<feature type="domain" description="SKP1 component POZ" evidence="6">
    <location>
        <begin position="5"/>
        <end position="68"/>
    </location>
</feature>
<feature type="domain" description="SKP1 component dimerisation" evidence="5">
    <location>
        <begin position="107"/>
        <end position="151"/>
    </location>
</feature>
<dbReference type="EMBL" id="JASCZI010120865">
    <property type="protein sequence ID" value="MED6156369.1"/>
    <property type="molecule type" value="Genomic_DNA"/>
</dbReference>
<evidence type="ECO:0000256" key="1">
    <source>
        <dbReference type="ARBA" id="ARBA00004906"/>
    </source>
</evidence>
<evidence type="ECO:0000259" key="5">
    <source>
        <dbReference type="Pfam" id="PF01466"/>
    </source>
</evidence>
<dbReference type="InterPro" id="IPR001232">
    <property type="entry name" value="SKP1-like"/>
</dbReference>
<dbReference type="InterPro" id="IPR016897">
    <property type="entry name" value="SKP1"/>
</dbReference>
<dbReference type="Gene3D" id="3.30.710.10">
    <property type="entry name" value="Potassium Channel Kv1.1, Chain A"/>
    <property type="match status" value="1"/>
</dbReference>
<evidence type="ECO:0000256" key="4">
    <source>
        <dbReference type="PIRNR" id="PIRNR028729"/>
    </source>
</evidence>
<evidence type="ECO:0000313" key="7">
    <source>
        <dbReference type="EMBL" id="MED6156369.1"/>
    </source>
</evidence>
<evidence type="ECO:0000313" key="8">
    <source>
        <dbReference type="Proteomes" id="UP001341840"/>
    </source>
</evidence>
<proteinExistence type="inferred from homology"/>
<dbReference type="InterPro" id="IPR011333">
    <property type="entry name" value="SKP1/BTB/POZ_sf"/>
</dbReference>
<evidence type="ECO:0000256" key="2">
    <source>
        <dbReference type="ARBA" id="ARBA00009993"/>
    </source>
</evidence>
<dbReference type="PIRSF" id="PIRSF028729">
    <property type="entry name" value="E3_ubiquit_lig_SCF_Skp"/>
    <property type="match status" value="1"/>
</dbReference>
<dbReference type="Proteomes" id="UP001341840">
    <property type="component" value="Unassembled WGS sequence"/>
</dbReference>
<dbReference type="InterPro" id="IPR016073">
    <property type="entry name" value="Skp1_comp_POZ"/>
</dbReference>